<evidence type="ECO:0000313" key="2">
    <source>
        <dbReference type="EMBL" id="KAF3568437.1"/>
    </source>
</evidence>
<keyword evidence="3" id="KW-1185">Reference proteome</keyword>
<organism evidence="1">
    <name type="scientific">Brassica cretica</name>
    <name type="common">Mustard</name>
    <dbReference type="NCBI Taxonomy" id="69181"/>
    <lineage>
        <taxon>Eukaryota</taxon>
        <taxon>Viridiplantae</taxon>
        <taxon>Streptophyta</taxon>
        <taxon>Embryophyta</taxon>
        <taxon>Tracheophyta</taxon>
        <taxon>Spermatophyta</taxon>
        <taxon>Magnoliopsida</taxon>
        <taxon>eudicotyledons</taxon>
        <taxon>Gunneridae</taxon>
        <taxon>Pentapetalae</taxon>
        <taxon>rosids</taxon>
        <taxon>malvids</taxon>
        <taxon>Brassicales</taxon>
        <taxon>Brassicaceae</taxon>
        <taxon>Brassiceae</taxon>
        <taxon>Brassica</taxon>
    </lineage>
</organism>
<name>A0A8S9ILA0_BRACR</name>
<evidence type="ECO:0000313" key="1">
    <source>
        <dbReference type="EMBL" id="KAF2570245.1"/>
    </source>
</evidence>
<evidence type="ECO:0000313" key="3">
    <source>
        <dbReference type="Proteomes" id="UP000266723"/>
    </source>
</evidence>
<comment type="caution">
    <text evidence="1">The sequence shown here is derived from an EMBL/GenBank/DDBJ whole genome shotgun (WGS) entry which is preliminary data.</text>
</comment>
<protein>
    <submittedName>
        <fullName evidence="1">Uncharacterized protein</fullName>
    </submittedName>
</protein>
<dbReference type="Proteomes" id="UP000266723">
    <property type="component" value="Unassembled WGS sequence"/>
</dbReference>
<reference evidence="2" key="2">
    <citation type="submission" date="2019-12" db="EMBL/GenBank/DDBJ databases">
        <authorList>
            <person name="Studholme D.J."/>
            <person name="Sarris P."/>
        </authorList>
    </citation>
    <scope>NUCLEOTIDE SEQUENCE</scope>
    <source>
        <strain evidence="2">PFS-1207/04</strain>
        <tissue evidence="2">Leaf</tissue>
    </source>
</reference>
<reference evidence="2 3" key="3">
    <citation type="journal article" date="2020" name="BMC Genomics">
        <title>Intraspecific diversification of the crop wild relative Brassica cretica Lam. using demographic model selection.</title>
        <authorList>
            <person name="Kioukis A."/>
            <person name="Michalopoulou V.A."/>
            <person name="Briers L."/>
            <person name="Pirintsos S."/>
            <person name="Studholme D.J."/>
            <person name="Pavlidis P."/>
            <person name="Sarris P.F."/>
        </authorList>
    </citation>
    <scope>NUCLEOTIDE SEQUENCE [LARGE SCALE GENOMIC DNA]</scope>
    <source>
        <strain evidence="3">cv. PFS-1207/04</strain>
        <strain evidence="2">PFS-1207/04</strain>
    </source>
</reference>
<dbReference type="EMBL" id="QGKV02000759">
    <property type="protein sequence ID" value="KAF3568437.1"/>
    <property type="molecule type" value="Genomic_DNA"/>
</dbReference>
<dbReference type="OrthoDB" id="1728973at2759"/>
<gene>
    <name evidence="2" type="ORF">DY000_02016679</name>
    <name evidence="1" type="ORF">F2Q70_00004583</name>
</gene>
<accession>A0A8S9ILA0</accession>
<dbReference type="EMBL" id="QGKY02001015">
    <property type="protein sequence ID" value="KAF2570245.1"/>
    <property type="molecule type" value="Genomic_DNA"/>
</dbReference>
<sequence>MKLCEAKNLRSDEIAVVLVKGKEVSKAETKAGKAGPTVTESDIQHIIST</sequence>
<reference evidence="1" key="1">
    <citation type="submission" date="2019-12" db="EMBL/GenBank/DDBJ databases">
        <title>Genome sequencing and annotation of Brassica cretica.</title>
        <authorList>
            <person name="Studholme D.J."/>
            <person name="Sarris P.F."/>
        </authorList>
    </citation>
    <scope>NUCLEOTIDE SEQUENCE</scope>
    <source>
        <strain evidence="1">PFS-102/07</strain>
        <tissue evidence="1">Leaf</tissue>
    </source>
</reference>
<proteinExistence type="predicted"/>
<dbReference type="AlphaFoldDB" id="A0A8S9ILA0"/>